<comment type="caution">
    <text evidence="2">The sequence shown here is derived from an EMBL/GenBank/DDBJ whole genome shotgun (WGS) entry which is preliminary data.</text>
</comment>
<organism evidence="2 3">
    <name type="scientific">Legionella norrlandica</name>
    <dbReference type="NCBI Taxonomy" id="1498499"/>
    <lineage>
        <taxon>Bacteria</taxon>
        <taxon>Pseudomonadati</taxon>
        <taxon>Pseudomonadota</taxon>
        <taxon>Gammaproteobacteria</taxon>
        <taxon>Legionellales</taxon>
        <taxon>Legionellaceae</taxon>
        <taxon>Legionella</taxon>
    </lineage>
</organism>
<sequence length="444" mass="51156">MHASSMENMQKCYSRYIQTHFKTGNNLTPLKVLDVGGANVNGSYKDIFSNAEFDYIAADLENKEGVDVVLNNPYHLPFENSSIDVVISGQVFEHVECFWILFEEMVRVLQQNGLIILIAPSAGPIHRYPVDCYRFYPDAYQALAKAFQCHLIDCWHDNKGPWNDLVGVFAKHPDIKKYNYKDNDISIFCSKKNKFEQVVVPQFICNSTCAAEEEKIQGEISYLTILEALHKEIKPNIYLEIGVRKGKSLSLAKCCAHGVDPFPEIKHLPENHIIHRMTSDDFFEFEAATIFQNNKPDLVFIDGMHLFEFVLRDFINIEKIAKKNTVIVIDDIYPNHLRQAQRKRESKVWTGDVWKIFFCLKEFRSDLKLNLLNTKPTGLMLITNLNPKNDILTKKYNPIVRKFSTLDLENYEEILLRTNSTPIGSLGIFNKFSQQNNIRGIVTD</sequence>
<dbReference type="AlphaFoldDB" id="A0A0A2T9B8"/>
<accession>A0A0A2T9B8</accession>
<keyword evidence="3" id="KW-1185">Reference proteome</keyword>
<dbReference type="GO" id="GO:0008757">
    <property type="term" value="F:S-adenosylmethionine-dependent methyltransferase activity"/>
    <property type="evidence" value="ECO:0007669"/>
    <property type="project" value="InterPro"/>
</dbReference>
<dbReference type="Pfam" id="PF08241">
    <property type="entry name" value="Methyltransf_11"/>
    <property type="match status" value="1"/>
</dbReference>
<dbReference type="SUPFAM" id="SSF53335">
    <property type="entry name" value="S-adenosyl-L-methionine-dependent methyltransferases"/>
    <property type="match status" value="2"/>
</dbReference>
<gene>
    <name evidence="2" type="ORF">EP47_03545</name>
</gene>
<dbReference type="InterPro" id="IPR013216">
    <property type="entry name" value="Methyltransf_11"/>
</dbReference>
<dbReference type="Pfam" id="PF13578">
    <property type="entry name" value="Methyltransf_24"/>
    <property type="match status" value="1"/>
</dbReference>
<evidence type="ECO:0000313" key="3">
    <source>
        <dbReference type="Proteomes" id="UP000054422"/>
    </source>
</evidence>
<evidence type="ECO:0000259" key="1">
    <source>
        <dbReference type="Pfam" id="PF08241"/>
    </source>
</evidence>
<dbReference type="STRING" id="1498499.EP47_03545"/>
<proteinExistence type="predicted"/>
<dbReference type="Proteomes" id="UP000054422">
    <property type="component" value="Unassembled WGS sequence"/>
</dbReference>
<reference evidence="2 3" key="1">
    <citation type="submission" date="2014-05" db="EMBL/GenBank/DDBJ databases">
        <authorList>
            <person name="Rizzardi K."/>
            <person name="Winiecka-Krusnell J."/>
            <person name="Ramliden M."/>
            <person name="Alm E."/>
            <person name="Andersson S."/>
            <person name="Byfors S."/>
        </authorList>
    </citation>
    <scope>NUCLEOTIDE SEQUENCE [LARGE SCALE GENOMIC DNA]</scope>
    <source>
        <strain evidence="2 3">LEGN</strain>
    </source>
</reference>
<name>A0A0A2T9B8_9GAMM</name>
<dbReference type="RefSeq" id="WP_052117531.1">
    <property type="nucleotide sequence ID" value="NZ_JNCF01000006.1"/>
</dbReference>
<dbReference type="EMBL" id="JNCF01000006">
    <property type="protein sequence ID" value="KGP64008.1"/>
    <property type="molecule type" value="Genomic_DNA"/>
</dbReference>
<dbReference type="Gene3D" id="3.40.50.150">
    <property type="entry name" value="Vaccinia Virus protein VP39"/>
    <property type="match status" value="2"/>
</dbReference>
<feature type="domain" description="Methyltransferase type 11" evidence="1">
    <location>
        <begin position="56"/>
        <end position="117"/>
    </location>
</feature>
<protein>
    <recommendedName>
        <fullName evidence="1">Methyltransferase type 11 domain-containing protein</fullName>
    </recommendedName>
</protein>
<dbReference type="OrthoDB" id="9816424at2"/>
<dbReference type="InterPro" id="IPR029063">
    <property type="entry name" value="SAM-dependent_MTases_sf"/>
</dbReference>
<evidence type="ECO:0000313" key="2">
    <source>
        <dbReference type="EMBL" id="KGP64008.1"/>
    </source>
</evidence>